<proteinExistence type="predicted"/>
<protein>
    <submittedName>
        <fullName evidence="1">Uncharacterized protein</fullName>
    </submittedName>
</protein>
<organism evidence="1 2">
    <name type="scientific">Corchorus olitorius</name>
    <dbReference type="NCBI Taxonomy" id="93759"/>
    <lineage>
        <taxon>Eukaryota</taxon>
        <taxon>Viridiplantae</taxon>
        <taxon>Streptophyta</taxon>
        <taxon>Embryophyta</taxon>
        <taxon>Tracheophyta</taxon>
        <taxon>Spermatophyta</taxon>
        <taxon>Magnoliopsida</taxon>
        <taxon>eudicotyledons</taxon>
        <taxon>Gunneridae</taxon>
        <taxon>Pentapetalae</taxon>
        <taxon>rosids</taxon>
        <taxon>malvids</taxon>
        <taxon>Malvales</taxon>
        <taxon>Malvaceae</taxon>
        <taxon>Grewioideae</taxon>
        <taxon>Apeibeae</taxon>
        <taxon>Corchorus</taxon>
    </lineage>
</organism>
<reference evidence="2" key="1">
    <citation type="submission" date="2013-09" db="EMBL/GenBank/DDBJ databases">
        <title>Corchorus olitorius genome sequencing.</title>
        <authorList>
            <person name="Alam M."/>
            <person name="Haque M.S."/>
            <person name="Islam M.S."/>
            <person name="Emdad E.M."/>
            <person name="Islam M.M."/>
            <person name="Ahmed B."/>
            <person name="Halim A."/>
            <person name="Hossen Q.M.M."/>
            <person name="Hossain M.Z."/>
            <person name="Ahmed R."/>
            <person name="Khan M.M."/>
            <person name="Islam R."/>
            <person name="Rashid M.M."/>
            <person name="Khan S.A."/>
            <person name="Rahman M.S."/>
            <person name="Alam M."/>
            <person name="Yahiya A.S."/>
            <person name="Khan M.S."/>
            <person name="Azam M.S."/>
            <person name="Haque T."/>
            <person name="Lashkar M.Z.H."/>
            <person name="Akhand A.I."/>
            <person name="Morshed G."/>
            <person name="Roy S."/>
            <person name="Uddin K.S."/>
            <person name="Rabeya T."/>
            <person name="Hossain A.S."/>
            <person name="Chowdhury A."/>
            <person name="Snigdha A.R."/>
            <person name="Mortoza M.S."/>
            <person name="Matin S.A."/>
            <person name="Hoque S.M.E."/>
            <person name="Islam M.K."/>
            <person name="Roy D.K."/>
            <person name="Haider R."/>
            <person name="Moosa M.M."/>
            <person name="Elias S.M."/>
            <person name="Hasan A.M."/>
            <person name="Jahan S."/>
            <person name="Shafiuddin M."/>
            <person name="Mahmood N."/>
            <person name="Shommy N.S."/>
        </authorList>
    </citation>
    <scope>NUCLEOTIDE SEQUENCE [LARGE SCALE GENOMIC DNA]</scope>
    <source>
        <strain evidence="2">cv. O-4</strain>
    </source>
</reference>
<sequence>MALVSGRANCKKFLKKLKKSNCDVAWVNTGSLNSYGGSSHGSDTMEIMIHINTNAPGGRSEVGPVMNSDGSERALDWLVLCGSSFPQYKKPNVYGLGL</sequence>
<gene>
    <name evidence="1" type="ORF">COLO4_21541</name>
</gene>
<evidence type="ECO:0000313" key="1">
    <source>
        <dbReference type="EMBL" id="OMO85621.1"/>
    </source>
</evidence>
<accession>A0A1R3ISS4</accession>
<keyword evidence="2" id="KW-1185">Reference proteome</keyword>
<evidence type="ECO:0000313" key="2">
    <source>
        <dbReference type="Proteomes" id="UP000187203"/>
    </source>
</evidence>
<dbReference type="Proteomes" id="UP000187203">
    <property type="component" value="Unassembled WGS sequence"/>
</dbReference>
<dbReference type="AlphaFoldDB" id="A0A1R3ISS4"/>
<name>A0A1R3ISS4_9ROSI</name>
<dbReference type="EMBL" id="AWUE01017687">
    <property type="protein sequence ID" value="OMO85621.1"/>
    <property type="molecule type" value="Genomic_DNA"/>
</dbReference>
<comment type="caution">
    <text evidence="1">The sequence shown here is derived from an EMBL/GenBank/DDBJ whole genome shotgun (WGS) entry which is preliminary data.</text>
</comment>